<reference evidence="1" key="1">
    <citation type="journal article" date="2006" name="Nature">
        <title>Deciphering the evolution and metabolism of an anammox bacterium from a community genome.</title>
        <authorList>
            <person name="Strous M."/>
            <person name="Pelletier E."/>
            <person name="Mangenot S."/>
            <person name="Rattei T."/>
            <person name="Lehner A."/>
            <person name="Taylor M.W."/>
            <person name="Horn M."/>
            <person name="Daims H."/>
            <person name="Bartol-Mavel D."/>
            <person name="Wincker P."/>
            <person name="Barbe V."/>
            <person name="Fonknechten N."/>
            <person name="Vallenet D."/>
            <person name="Segurens B."/>
            <person name="Schenowitz-Truong C."/>
            <person name="Medigue C."/>
            <person name="Collingro A."/>
            <person name="Snel B."/>
            <person name="Dutilh B.E."/>
            <person name="OpDenCamp H.J.M."/>
            <person name="vanDerDrift C."/>
            <person name="Cirpus I."/>
            <person name="vanDePas-Schoonen K.T."/>
            <person name="Harhangi H.R."/>
            <person name="vanNiftrik L."/>
            <person name="Schmid M."/>
            <person name="Keltjens J."/>
            <person name="vanDeVossenberg J."/>
            <person name="Kartal B."/>
            <person name="Meier H."/>
            <person name="Frishman D."/>
            <person name="Huynen M.A."/>
            <person name="Mewes H."/>
            <person name="Weissenbach J."/>
            <person name="Jetten M.S.M."/>
            <person name="Wagner M."/>
            <person name="LePaslier D."/>
        </authorList>
    </citation>
    <scope>NUCLEOTIDE SEQUENCE</scope>
</reference>
<proteinExistence type="predicted"/>
<reference evidence="1" key="2">
    <citation type="submission" date="2006-01" db="EMBL/GenBank/DDBJ databases">
        <authorList>
            <person name="Genoscope"/>
        </authorList>
    </citation>
    <scope>NUCLEOTIDE SEQUENCE</scope>
</reference>
<accession>Q1PXR5</accession>
<organism evidence="1">
    <name type="scientific">Kuenenia stuttgartiensis</name>
    <dbReference type="NCBI Taxonomy" id="174633"/>
    <lineage>
        <taxon>Bacteria</taxon>
        <taxon>Pseudomonadati</taxon>
        <taxon>Planctomycetota</taxon>
        <taxon>Candidatus Brocadiia</taxon>
        <taxon>Candidatus Brocadiales</taxon>
        <taxon>Candidatus Brocadiaceae</taxon>
        <taxon>Candidatus Kuenenia</taxon>
    </lineage>
</organism>
<name>Q1PXR5_KUEST</name>
<dbReference type="EMBL" id="CP049055">
    <property type="protein sequence ID" value="QII09787.1"/>
    <property type="molecule type" value="Genomic_DNA"/>
</dbReference>
<gene>
    <name evidence="2" type="ORF">KsCSTR_04080</name>
    <name evidence="1" type="ORF">kustd2083</name>
</gene>
<reference evidence="2 3" key="3">
    <citation type="submission" date="2020-02" db="EMBL/GenBank/DDBJ databases">
        <title>Newly sequenced genome of strain CSTR1 showed variability in Candidatus Kuenenia stuttgartiensis genomes.</title>
        <authorList>
            <person name="Ding C."/>
            <person name="Adrian L."/>
        </authorList>
    </citation>
    <scope>NUCLEOTIDE SEQUENCE [LARGE SCALE GENOMIC DNA]</scope>
    <source>
        <strain evidence="2 3">CSTR1</strain>
    </source>
</reference>
<evidence type="ECO:0000313" key="1">
    <source>
        <dbReference type="EMBL" id="CAJ72828.1"/>
    </source>
</evidence>
<evidence type="ECO:0000313" key="2">
    <source>
        <dbReference type="EMBL" id="QII09787.1"/>
    </source>
</evidence>
<dbReference type="AlphaFoldDB" id="Q1PXR5"/>
<dbReference type="Proteomes" id="UP000501926">
    <property type="component" value="Chromosome"/>
</dbReference>
<sequence length="62" mass="7065">MTKESYHFPSAMAMPSLKFPTWKSRNQAGTKDERCVCLAYHNILSLEFVSDSTMLFSGNLVF</sequence>
<evidence type="ECO:0000313" key="3">
    <source>
        <dbReference type="Proteomes" id="UP000501926"/>
    </source>
</evidence>
<dbReference type="EMBL" id="CT573072">
    <property type="protein sequence ID" value="CAJ72828.1"/>
    <property type="molecule type" value="Genomic_DNA"/>
</dbReference>
<protein>
    <submittedName>
        <fullName evidence="1">Uncharacterized protein</fullName>
    </submittedName>
</protein>